<proteinExistence type="predicted"/>
<reference evidence="3" key="2">
    <citation type="submission" date="2021-04" db="EMBL/GenBank/DDBJ databases">
        <title>Brevibacillus composti FJAT-54423, complete genome.</title>
        <authorList>
            <person name="Tang R."/>
        </authorList>
    </citation>
    <scope>NUCLEOTIDE SEQUENCE</scope>
    <source>
        <strain evidence="3">FJAT-54424</strain>
    </source>
</reference>
<sequence length="66" mass="7853">MKNQLRLRYHLTFAFAVIALVPILVMGVIQVMQLVSVMRDTENHRNFGWASWRMRSRRMCFSIKTP</sequence>
<dbReference type="EMBL" id="CP066308">
    <property type="protein sequence ID" value="QQE73479.1"/>
    <property type="molecule type" value="Genomic_DNA"/>
</dbReference>
<accession>A0A7T5EJ01</accession>
<reference evidence="2 4" key="1">
    <citation type="submission" date="2020-12" db="EMBL/GenBank/DDBJ databases">
        <title>strain FJAT-54423T represents a novel species of the genus Brevibacillus.</title>
        <authorList>
            <person name="Tang R."/>
        </authorList>
    </citation>
    <scope>NUCLEOTIDE SEQUENCE [LARGE SCALE GENOMIC DNA]</scope>
    <source>
        <strain evidence="2 4">FJAT-54423</strain>
    </source>
</reference>
<feature type="transmembrane region" description="Helical" evidence="1">
    <location>
        <begin position="12"/>
        <end position="32"/>
    </location>
</feature>
<keyword evidence="1" id="KW-0472">Membrane</keyword>
<dbReference type="KEGG" id="bcop:JD108_16500"/>
<keyword evidence="1" id="KW-0812">Transmembrane</keyword>
<evidence type="ECO:0000313" key="3">
    <source>
        <dbReference type="EMBL" id="QUO40561.1"/>
    </source>
</evidence>
<dbReference type="Proteomes" id="UP000595847">
    <property type="component" value="Chromosome"/>
</dbReference>
<evidence type="ECO:0000256" key="1">
    <source>
        <dbReference type="SAM" id="Phobius"/>
    </source>
</evidence>
<protein>
    <submittedName>
        <fullName evidence="2">Uncharacterized protein</fullName>
    </submittedName>
</protein>
<name>A0A7T5EJ01_9BACL</name>
<evidence type="ECO:0000313" key="4">
    <source>
        <dbReference type="Proteomes" id="UP000595847"/>
    </source>
</evidence>
<keyword evidence="1" id="KW-1133">Transmembrane helix</keyword>
<dbReference type="Proteomes" id="UP000677234">
    <property type="component" value="Chromosome"/>
</dbReference>
<evidence type="ECO:0000313" key="2">
    <source>
        <dbReference type="EMBL" id="QQE73479.1"/>
    </source>
</evidence>
<gene>
    <name evidence="2" type="ORF">JD108_16500</name>
    <name evidence="3" type="ORF">KDJ56_16445</name>
</gene>
<evidence type="ECO:0000313" key="5">
    <source>
        <dbReference type="Proteomes" id="UP000677234"/>
    </source>
</evidence>
<organism evidence="2 4">
    <name type="scientific">Brevibacillus composti</name>
    <dbReference type="NCBI Taxonomy" id="2796470"/>
    <lineage>
        <taxon>Bacteria</taxon>
        <taxon>Bacillati</taxon>
        <taxon>Bacillota</taxon>
        <taxon>Bacilli</taxon>
        <taxon>Bacillales</taxon>
        <taxon>Paenibacillaceae</taxon>
        <taxon>Brevibacillus</taxon>
    </lineage>
</organism>
<dbReference type="EMBL" id="CP073708">
    <property type="protein sequence ID" value="QUO40561.1"/>
    <property type="molecule type" value="Genomic_DNA"/>
</dbReference>
<keyword evidence="5" id="KW-1185">Reference proteome</keyword>
<dbReference type="AlphaFoldDB" id="A0A7T5EJ01"/>
<dbReference type="RefSeq" id="WP_198827087.1">
    <property type="nucleotide sequence ID" value="NZ_CP066308.1"/>
</dbReference>